<dbReference type="EMBL" id="JAPCID010000008">
    <property type="protein sequence ID" value="MDA0137227.1"/>
    <property type="molecule type" value="Genomic_DNA"/>
</dbReference>
<evidence type="ECO:0000259" key="2">
    <source>
        <dbReference type="Pfam" id="PF04909"/>
    </source>
</evidence>
<keyword evidence="1" id="KW-0456">Lyase</keyword>
<dbReference type="Gene3D" id="3.20.20.140">
    <property type="entry name" value="Metal-dependent hydrolases"/>
    <property type="match status" value="1"/>
</dbReference>
<name>A0ABT4RFC7_9ACTN</name>
<evidence type="ECO:0000313" key="4">
    <source>
        <dbReference type="Proteomes" id="UP001147700"/>
    </source>
</evidence>
<dbReference type="InterPro" id="IPR032466">
    <property type="entry name" value="Metal_Hydrolase"/>
</dbReference>
<evidence type="ECO:0000313" key="3">
    <source>
        <dbReference type="EMBL" id="MDA0137227.1"/>
    </source>
</evidence>
<dbReference type="RefSeq" id="WP_202957109.1">
    <property type="nucleotide sequence ID" value="NZ_JAPCID010000008.1"/>
</dbReference>
<dbReference type="InterPro" id="IPR032465">
    <property type="entry name" value="ACMSD"/>
</dbReference>
<comment type="caution">
    <text evidence="3">The sequence shown here is derived from an EMBL/GenBank/DDBJ whole genome shotgun (WGS) entry which is preliminary data.</text>
</comment>
<dbReference type="PANTHER" id="PTHR21240">
    <property type="entry name" value="2-AMINO-3-CARBOXYLMUCONATE-6-SEMIALDEHYDE DECARBOXYLASE"/>
    <property type="match status" value="1"/>
</dbReference>
<sequence>MIVDVDAHYLEDHKVLASYLPEPLKTRISRTASGRLLPGSTGDRGVAGRIVRPDIHYPQEPTPPEEIPEIMKFLGVDISVQLPNRMLALSTTSQKDVAVGLAEGYARYMEDRVMDPKAGIYSMIIAPVQDPRRAAEIIHAHAAHPGFSAVCLVTAGAEPPLGDTFYDPIYRAAQDVELPIVYHSAGSGIDDFVIKGFQRFIETHTLGFVLFNMATIVSMIVQGIPERFPRVRFAFQEAGIFYIPMLMFRLDAEFRKRRAEAPLLKRLPSEYMLDFFYGTQPIEEPPRVDYLADIFKMIDGPNTLTFSTDYPHWDFDMPSVITDLPFLSDEEKAKVLGGNALRFFRFEGR</sequence>
<gene>
    <name evidence="3" type="ORF">OJ962_06935</name>
</gene>
<dbReference type="Pfam" id="PF04909">
    <property type="entry name" value="Amidohydro_2"/>
    <property type="match status" value="1"/>
</dbReference>
<accession>A0ABT4RFC7</accession>
<evidence type="ECO:0000256" key="1">
    <source>
        <dbReference type="ARBA" id="ARBA00023239"/>
    </source>
</evidence>
<organism evidence="3 4">
    <name type="scientific">Solirubrobacter deserti</name>
    <dbReference type="NCBI Taxonomy" id="2282478"/>
    <lineage>
        <taxon>Bacteria</taxon>
        <taxon>Bacillati</taxon>
        <taxon>Actinomycetota</taxon>
        <taxon>Thermoleophilia</taxon>
        <taxon>Solirubrobacterales</taxon>
        <taxon>Solirubrobacteraceae</taxon>
        <taxon>Solirubrobacter</taxon>
    </lineage>
</organism>
<dbReference type="PANTHER" id="PTHR21240:SF28">
    <property type="entry name" value="ISO-OROTATE DECARBOXYLASE (EUROFUNG)"/>
    <property type="match status" value="1"/>
</dbReference>
<protein>
    <submittedName>
        <fullName evidence="3">Amidohydrolase</fullName>
    </submittedName>
</protein>
<proteinExistence type="predicted"/>
<dbReference type="InterPro" id="IPR006680">
    <property type="entry name" value="Amidohydro-rel"/>
</dbReference>
<dbReference type="SUPFAM" id="SSF51556">
    <property type="entry name" value="Metallo-dependent hydrolases"/>
    <property type="match status" value="1"/>
</dbReference>
<reference evidence="3" key="1">
    <citation type="submission" date="2022-10" db="EMBL/GenBank/DDBJ databases">
        <title>The WGS of Solirubrobacter sp. CPCC 204708.</title>
        <authorList>
            <person name="Jiang Z."/>
        </authorList>
    </citation>
    <scope>NUCLEOTIDE SEQUENCE</scope>
    <source>
        <strain evidence="3">CPCC 204708</strain>
    </source>
</reference>
<dbReference type="Proteomes" id="UP001147700">
    <property type="component" value="Unassembled WGS sequence"/>
</dbReference>
<keyword evidence="4" id="KW-1185">Reference proteome</keyword>
<feature type="domain" description="Amidohydrolase-related" evidence="2">
    <location>
        <begin position="56"/>
        <end position="346"/>
    </location>
</feature>